<dbReference type="PROSITE" id="PS50089">
    <property type="entry name" value="ZF_RING_2"/>
    <property type="match status" value="1"/>
</dbReference>
<dbReference type="GO" id="GO:0008270">
    <property type="term" value="F:zinc ion binding"/>
    <property type="evidence" value="ECO:0007669"/>
    <property type="project" value="UniProtKB-KW"/>
</dbReference>
<evidence type="ECO:0000313" key="8">
    <source>
        <dbReference type="Ensembl" id="ENSELUP00000085151.1"/>
    </source>
</evidence>
<dbReference type="AlphaFoldDB" id="A0AAY5K8R2"/>
<reference evidence="8" key="2">
    <citation type="submission" date="2025-08" db="UniProtKB">
        <authorList>
            <consortium name="Ensembl"/>
        </authorList>
    </citation>
    <scope>IDENTIFICATION</scope>
</reference>
<evidence type="ECO:0000256" key="6">
    <source>
        <dbReference type="SAM" id="MobiDB-lite"/>
    </source>
</evidence>
<feature type="region of interest" description="Disordered" evidence="6">
    <location>
        <begin position="264"/>
        <end position="289"/>
    </location>
</feature>
<dbReference type="PANTHER" id="PTHR25465:SF75">
    <property type="entry name" value="E3 UBIQUITIN_ISG15 LIGASE TRIM25-RELATED"/>
    <property type="match status" value="1"/>
</dbReference>
<dbReference type="InterPro" id="IPR017907">
    <property type="entry name" value="Znf_RING_CS"/>
</dbReference>
<keyword evidence="3" id="KW-0862">Zinc</keyword>
<keyword evidence="9" id="KW-1185">Reference proteome</keyword>
<dbReference type="Gene3D" id="4.10.830.40">
    <property type="match status" value="1"/>
</dbReference>
<dbReference type="RefSeq" id="XP_028979274.1">
    <property type="nucleotide sequence ID" value="XM_029123441.2"/>
</dbReference>
<dbReference type="SMART" id="SM00184">
    <property type="entry name" value="RING"/>
    <property type="match status" value="1"/>
</dbReference>
<dbReference type="Ensembl" id="ENSELUT00000099420.1">
    <property type="protein sequence ID" value="ENSELUP00000085151.1"/>
    <property type="gene ID" value="ENSELUG00000035597.1"/>
</dbReference>
<evidence type="ECO:0000256" key="5">
    <source>
        <dbReference type="SAM" id="Coils"/>
    </source>
</evidence>
<dbReference type="InterPro" id="IPR013083">
    <property type="entry name" value="Znf_RING/FYVE/PHD"/>
</dbReference>
<reference evidence="8" key="3">
    <citation type="submission" date="2025-09" db="UniProtKB">
        <authorList>
            <consortium name="Ensembl"/>
        </authorList>
    </citation>
    <scope>IDENTIFICATION</scope>
</reference>
<dbReference type="GeneID" id="114840337"/>
<dbReference type="Gene3D" id="3.30.40.10">
    <property type="entry name" value="Zinc/RING finger domain, C3HC4 (zinc finger)"/>
    <property type="match status" value="1"/>
</dbReference>
<dbReference type="Pfam" id="PF15227">
    <property type="entry name" value="zf-C3HC4_4"/>
    <property type="match status" value="1"/>
</dbReference>
<evidence type="ECO:0000313" key="9">
    <source>
        <dbReference type="Proteomes" id="UP000265140"/>
    </source>
</evidence>
<dbReference type="RefSeq" id="XP_028979276.1">
    <property type="nucleotide sequence ID" value="XM_029123443.2"/>
</dbReference>
<dbReference type="RefSeq" id="XP_034151114.1">
    <property type="nucleotide sequence ID" value="XM_034295223.1"/>
</dbReference>
<name>A0AAY5K8R2_ESOLU</name>
<feature type="region of interest" description="Disordered" evidence="6">
    <location>
        <begin position="16"/>
        <end position="36"/>
    </location>
</feature>
<sequence length="525" mass="59606">MPTLHVKDLRMKWERIASPPSSSERSVGIPPPFKRDTWTPELGGIKMERMVSPAPSCLSMKSDKSMGIPPQFNRHTLTPDLRGIKQERADSPAPSCLSMKSDKSMGIPPQFNRDTWTPDLSPSLLTKHQFGCSVCSEVLRDPVSIPCGHSYCRQCISTYWAHPGPAGDYMCPQCSRRSRTRPELYTNSALARVIQKLQRTGFSPALPALVYAGPGDLACDICSGKKLRAVKSCLTCTASYCESHIRQHYTVPALQNHTLAEVTGGHYSGKTGKTKRIKEEGETEDDEDKENVCKKIKMAVKEEDVKIADLMRIIRELKENNLELKNISEHLEQENSVLKKNFIDLEQENSVLKKNYIDLEQENSVLKKNYIDLEQENSVLKKNFIDLKQENFVLKRISIDLEQGNSVLKKISKDLEQEISVLKKNSIDLKQENSLLKRISKDLELVNSVLKKFCYNLEQCCLELYLNIEQENSNLKHQNSNLIKEVAESTININLMHFRTTDLLSALRADLGHIWPFVHPSYYVG</sequence>
<protein>
    <recommendedName>
        <fullName evidence="7">RING-type domain-containing protein</fullName>
    </recommendedName>
</protein>
<proteinExistence type="predicted"/>
<dbReference type="CDD" id="cd19802">
    <property type="entry name" value="Bbox1_TRIM8-like"/>
    <property type="match status" value="1"/>
</dbReference>
<feature type="domain" description="RING-type" evidence="7">
    <location>
        <begin position="132"/>
        <end position="175"/>
    </location>
</feature>
<dbReference type="PROSITE" id="PS00518">
    <property type="entry name" value="ZF_RING_1"/>
    <property type="match status" value="1"/>
</dbReference>
<evidence type="ECO:0000256" key="3">
    <source>
        <dbReference type="ARBA" id="ARBA00022833"/>
    </source>
</evidence>
<dbReference type="Proteomes" id="UP000265140">
    <property type="component" value="Chromosome 11"/>
</dbReference>
<dbReference type="GeneTree" id="ENSGT01150000286950"/>
<evidence type="ECO:0000256" key="4">
    <source>
        <dbReference type="PROSITE-ProRule" id="PRU00175"/>
    </source>
</evidence>
<keyword evidence="1" id="KW-0479">Metal-binding</keyword>
<evidence type="ECO:0000256" key="2">
    <source>
        <dbReference type="ARBA" id="ARBA00022771"/>
    </source>
</evidence>
<reference evidence="8 9" key="1">
    <citation type="submission" date="2020-02" db="EMBL/GenBank/DDBJ databases">
        <title>Esox lucius (northern pike) genome, fEsoLuc1, primary haplotype.</title>
        <authorList>
            <person name="Myers G."/>
            <person name="Karagic N."/>
            <person name="Meyer A."/>
            <person name="Pippel M."/>
            <person name="Reichard M."/>
            <person name="Winkler S."/>
            <person name="Tracey A."/>
            <person name="Sims Y."/>
            <person name="Howe K."/>
            <person name="Rhie A."/>
            <person name="Formenti G."/>
            <person name="Durbin R."/>
            <person name="Fedrigo O."/>
            <person name="Jarvis E.D."/>
        </authorList>
    </citation>
    <scope>NUCLEOTIDE SEQUENCE [LARGE SCALE GENOMIC DNA]</scope>
</reference>
<keyword evidence="2 4" id="KW-0863">Zinc-finger</keyword>
<evidence type="ECO:0000259" key="7">
    <source>
        <dbReference type="PROSITE" id="PS50089"/>
    </source>
</evidence>
<evidence type="ECO:0000256" key="1">
    <source>
        <dbReference type="ARBA" id="ARBA00022723"/>
    </source>
</evidence>
<dbReference type="RefSeq" id="XP_028979275.1">
    <property type="nucleotide sequence ID" value="XM_029123442.2"/>
</dbReference>
<keyword evidence="5" id="KW-0175">Coiled coil</keyword>
<dbReference type="KEGG" id="els:114840337"/>
<dbReference type="CDD" id="cd16601">
    <property type="entry name" value="RING-HC_TRIM39_C-IV"/>
    <property type="match status" value="1"/>
</dbReference>
<accession>A0AAY5K8R2</accession>
<dbReference type="InterPro" id="IPR051051">
    <property type="entry name" value="E3_ubiq-ligase_TRIM/RNF"/>
</dbReference>
<feature type="coiled-coil region" evidence="5">
    <location>
        <begin position="300"/>
        <end position="432"/>
    </location>
</feature>
<dbReference type="InterPro" id="IPR001841">
    <property type="entry name" value="Znf_RING"/>
</dbReference>
<dbReference type="SUPFAM" id="SSF57850">
    <property type="entry name" value="RING/U-box"/>
    <property type="match status" value="1"/>
</dbReference>
<dbReference type="PANTHER" id="PTHR25465">
    <property type="entry name" value="B-BOX DOMAIN CONTAINING"/>
    <property type="match status" value="1"/>
</dbReference>
<organism evidence="8 9">
    <name type="scientific">Esox lucius</name>
    <name type="common">Northern pike</name>
    <dbReference type="NCBI Taxonomy" id="8010"/>
    <lineage>
        <taxon>Eukaryota</taxon>
        <taxon>Metazoa</taxon>
        <taxon>Chordata</taxon>
        <taxon>Craniata</taxon>
        <taxon>Vertebrata</taxon>
        <taxon>Euteleostomi</taxon>
        <taxon>Actinopterygii</taxon>
        <taxon>Neopterygii</taxon>
        <taxon>Teleostei</taxon>
        <taxon>Protacanthopterygii</taxon>
        <taxon>Esociformes</taxon>
        <taxon>Esocidae</taxon>
        <taxon>Esox</taxon>
    </lineage>
</organism>